<accession>A0ACB6ZQ38</accession>
<keyword evidence="2" id="KW-1185">Reference proteome</keyword>
<reference evidence="1" key="2">
    <citation type="journal article" date="2020" name="Nat. Commun.">
        <title>Large-scale genome sequencing of mycorrhizal fungi provides insights into the early evolution of symbiotic traits.</title>
        <authorList>
            <person name="Miyauchi S."/>
            <person name="Kiss E."/>
            <person name="Kuo A."/>
            <person name="Drula E."/>
            <person name="Kohler A."/>
            <person name="Sanchez-Garcia M."/>
            <person name="Morin E."/>
            <person name="Andreopoulos B."/>
            <person name="Barry K.W."/>
            <person name="Bonito G."/>
            <person name="Buee M."/>
            <person name="Carver A."/>
            <person name="Chen C."/>
            <person name="Cichocki N."/>
            <person name="Clum A."/>
            <person name="Culley D."/>
            <person name="Crous P.W."/>
            <person name="Fauchery L."/>
            <person name="Girlanda M."/>
            <person name="Hayes R.D."/>
            <person name="Keri Z."/>
            <person name="LaButti K."/>
            <person name="Lipzen A."/>
            <person name="Lombard V."/>
            <person name="Magnuson J."/>
            <person name="Maillard F."/>
            <person name="Murat C."/>
            <person name="Nolan M."/>
            <person name="Ohm R.A."/>
            <person name="Pangilinan J."/>
            <person name="Pereira M.F."/>
            <person name="Perotto S."/>
            <person name="Peter M."/>
            <person name="Pfister S."/>
            <person name="Riley R."/>
            <person name="Sitrit Y."/>
            <person name="Stielow J.B."/>
            <person name="Szollosi G."/>
            <person name="Zifcakova L."/>
            <person name="Stursova M."/>
            <person name="Spatafora J.W."/>
            <person name="Tedersoo L."/>
            <person name="Vaario L.M."/>
            <person name="Yamada A."/>
            <person name="Yan M."/>
            <person name="Wang P."/>
            <person name="Xu J."/>
            <person name="Bruns T."/>
            <person name="Baldrian P."/>
            <person name="Vilgalys R."/>
            <person name="Dunand C."/>
            <person name="Henrissat B."/>
            <person name="Grigoriev I.V."/>
            <person name="Hibbett D."/>
            <person name="Nagy L.G."/>
            <person name="Martin F.M."/>
        </authorList>
    </citation>
    <scope>NUCLEOTIDE SEQUENCE</scope>
    <source>
        <strain evidence="1">P2</strain>
    </source>
</reference>
<protein>
    <submittedName>
        <fullName evidence="1">Uncharacterized protein</fullName>
    </submittedName>
</protein>
<evidence type="ECO:0000313" key="1">
    <source>
        <dbReference type="EMBL" id="KAF9651525.1"/>
    </source>
</evidence>
<dbReference type="Proteomes" id="UP000886501">
    <property type="component" value="Unassembled WGS sequence"/>
</dbReference>
<gene>
    <name evidence="1" type="ORF">BDM02DRAFT_3184525</name>
</gene>
<dbReference type="EMBL" id="MU117975">
    <property type="protein sequence ID" value="KAF9651525.1"/>
    <property type="molecule type" value="Genomic_DNA"/>
</dbReference>
<evidence type="ECO:0000313" key="2">
    <source>
        <dbReference type="Proteomes" id="UP000886501"/>
    </source>
</evidence>
<sequence length="994" mass="107627">MSQATLTLRPPPNVEFVQGYPGIPPGADRPQAAVKGAIEVRAGQQGVKAKWVRIELRKVEVLPGGGQAGTFFDYVGQSPVNLWTGPDGEYGILRPISRSIFVSPNRYLQQLLSRKEAGSDSKSHRIQLLIIITAGIKYELIAMVCIKGKKGFFRRDKSTIVSTASQIIIDKHELHSTWPIYSQPETRSVVQDGVTLIVQRGQTCYGPGDRIIVNATIKADTLNTILLRGFEFTLRESTVFRTGPGAGNKKGAPQVKVAIIAEQKVPVNATLYGGTQHKAELTCTVPSYHTSATINAARHIDITYILNVKALMGTGLPIAIDLPVVVSNWPKTVSLEAARRIGPVPNLSLVPGQQAQPQPTQPVLTSTAYNRRPSEEPQDKSSQFNTAPTQPTNGYVANGGFKADEFGYGVGGSTYNTVSGGTFPKSTVPSRYVDPRTGGSDGGRPGSSGGGRPGSSGNRPGSSGGRNRLLVANMGDDIPEESPVNLNPVSPPQPASPPPFSPQQQQRWLTAEEEKKRLYERAVARVEQVQGIQSIPPPEPSPPLHQPIGHVDAGPIMVGPNAQPPPWSTAEQEKLRLYDQAQAAARRIQGHAYSLPPETTTQSVSVGAALYSDAMLSMRREPEDSQPRSSPESDNVIPRYSSPQTEKEMMKRYYDAKAAASRNQGQDYVQAEPISYDALYPSNHPNSGVTSQPSDLQQPPSFPSGQDDPPAFTPESHLPVLSEKERLRRHYEAQDAAANTVASPLPTSVPTPVYMPSLQPSQIMSPSRQIPTTFPQNNSPPPPVNNPPAPMNAFAEKEILRKKYEAEDAARQSQNQNSRIPPATPSRSGSALPPIPRSPPIQVNTPGRPLTAAEEKAQLAARYANNPPASPTSPGRPLTAAEEKAQLKAQYEVRDRVNSQPVQPQQIQTPTSAFNNVNPNNTLPTPPPLKPRPPVDYINQTKEEDTRTHSQYLDLERVGSIGSPREQGKPDFSRQFSLKGPTTNGNGNAYSHES</sequence>
<name>A0ACB6ZQ38_THEGA</name>
<organism evidence="1 2">
    <name type="scientific">Thelephora ganbajun</name>
    <name type="common">Ganba fungus</name>
    <dbReference type="NCBI Taxonomy" id="370292"/>
    <lineage>
        <taxon>Eukaryota</taxon>
        <taxon>Fungi</taxon>
        <taxon>Dikarya</taxon>
        <taxon>Basidiomycota</taxon>
        <taxon>Agaricomycotina</taxon>
        <taxon>Agaricomycetes</taxon>
        <taxon>Thelephorales</taxon>
        <taxon>Thelephoraceae</taxon>
        <taxon>Thelephora</taxon>
    </lineage>
</organism>
<comment type="caution">
    <text evidence="1">The sequence shown here is derived from an EMBL/GenBank/DDBJ whole genome shotgun (WGS) entry which is preliminary data.</text>
</comment>
<reference evidence="1" key="1">
    <citation type="submission" date="2019-10" db="EMBL/GenBank/DDBJ databases">
        <authorList>
            <consortium name="DOE Joint Genome Institute"/>
            <person name="Kuo A."/>
            <person name="Miyauchi S."/>
            <person name="Kiss E."/>
            <person name="Drula E."/>
            <person name="Kohler A."/>
            <person name="Sanchez-Garcia M."/>
            <person name="Andreopoulos B."/>
            <person name="Barry K.W."/>
            <person name="Bonito G."/>
            <person name="Buee M."/>
            <person name="Carver A."/>
            <person name="Chen C."/>
            <person name="Cichocki N."/>
            <person name="Clum A."/>
            <person name="Culley D."/>
            <person name="Crous P.W."/>
            <person name="Fauchery L."/>
            <person name="Girlanda M."/>
            <person name="Hayes R."/>
            <person name="Keri Z."/>
            <person name="Labutti K."/>
            <person name="Lipzen A."/>
            <person name="Lombard V."/>
            <person name="Magnuson J."/>
            <person name="Maillard F."/>
            <person name="Morin E."/>
            <person name="Murat C."/>
            <person name="Nolan M."/>
            <person name="Ohm R."/>
            <person name="Pangilinan J."/>
            <person name="Pereira M."/>
            <person name="Perotto S."/>
            <person name="Peter M."/>
            <person name="Riley R."/>
            <person name="Sitrit Y."/>
            <person name="Stielow B."/>
            <person name="Szollosi G."/>
            <person name="Zifcakova L."/>
            <person name="Stursova M."/>
            <person name="Spatafora J.W."/>
            <person name="Tedersoo L."/>
            <person name="Vaario L.-M."/>
            <person name="Yamada A."/>
            <person name="Yan M."/>
            <person name="Wang P."/>
            <person name="Xu J."/>
            <person name="Bruns T."/>
            <person name="Baldrian P."/>
            <person name="Vilgalys R."/>
            <person name="Henrissat B."/>
            <person name="Grigoriev I.V."/>
            <person name="Hibbett D."/>
            <person name="Nagy L.G."/>
            <person name="Martin F.M."/>
        </authorList>
    </citation>
    <scope>NUCLEOTIDE SEQUENCE</scope>
    <source>
        <strain evidence="1">P2</strain>
    </source>
</reference>
<proteinExistence type="predicted"/>